<organism evidence="2 3">
    <name type="scientific">Mycolicibacterium iranicum</name>
    <name type="common">Mycobacterium iranicum</name>
    <dbReference type="NCBI Taxonomy" id="912594"/>
    <lineage>
        <taxon>Bacteria</taxon>
        <taxon>Bacillati</taxon>
        <taxon>Actinomycetota</taxon>
        <taxon>Actinomycetes</taxon>
        <taxon>Mycobacteriales</taxon>
        <taxon>Mycobacteriaceae</taxon>
        <taxon>Mycolicibacterium</taxon>
    </lineage>
</organism>
<evidence type="ECO:0000313" key="3">
    <source>
        <dbReference type="Proteomes" id="UP000193622"/>
    </source>
</evidence>
<sequence length="131" mass="13827">MNSLAASVFAVVAVSAAALHFAFLGYLLVGGFLSWRWPGALWLHVPVVGWAVASLAFGLPCPLTDLERIARAAAGMGDISAQGFIDHYITGVWYPGDLAILVQALVFTAIAGSWIGFGIRSRTRPTASPAR</sequence>
<keyword evidence="1" id="KW-0812">Transmembrane</keyword>
<feature type="transmembrane region" description="Helical" evidence="1">
    <location>
        <begin position="41"/>
        <end position="59"/>
    </location>
</feature>
<evidence type="ECO:0000313" key="2">
    <source>
        <dbReference type="EMBL" id="ORV91069.1"/>
    </source>
</evidence>
<dbReference type="Pfam" id="PF10861">
    <property type="entry name" value="DUF2784"/>
    <property type="match status" value="1"/>
</dbReference>
<dbReference type="InterPro" id="IPR021218">
    <property type="entry name" value="DUF2784"/>
</dbReference>
<reference evidence="2 3" key="1">
    <citation type="submission" date="2016-01" db="EMBL/GenBank/DDBJ databases">
        <title>The new phylogeny of the genus Mycobacterium.</title>
        <authorList>
            <person name="Tarcisio F."/>
            <person name="Conor M."/>
            <person name="Antonella G."/>
            <person name="Elisabetta G."/>
            <person name="Giulia F.S."/>
            <person name="Sara T."/>
            <person name="Anna F."/>
            <person name="Clotilde B."/>
            <person name="Roberto B."/>
            <person name="Veronica D.S."/>
            <person name="Fabio R."/>
            <person name="Monica P."/>
            <person name="Olivier J."/>
            <person name="Enrico T."/>
            <person name="Nicola S."/>
        </authorList>
    </citation>
    <scope>NUCLEOTIDE SEQUENCE [LARGE SCALE GENOMIC DNA]</scope>
    <source>
        <strain evidence="2 3">DSM 45541</strain>
    </source>
</reference>
<dbReference type="Proteomes" id="UP000193622">
    <property type="component" value="Unassembled WGS sequence"/>
</dbReference>
<keyword evidence="1" id="KW-1133">Transmembrane helix</keyword>
<evidence type="ECO:0000256" key="1">
    <source>
        <dbReference type="SAM" id="Phobius"/>
    </source>
</evidence>
<keyword evidence="1" id="KW-0472">Membrane</keyword>
<comment type="caution">
    <text evidence="2">The sequence shown here is derived from an EMBL/GenBank/DDBJ whole genome shotgun (WGS) entry which is preliminary data.</text>
</comment>
<dbReference type="RefSeq" id="WP_085172707.1">
    <property type="nucleotide sequence ID" value="NZ_LQPC01000019.1"/>
</dbReference>
<dbReference type="AlphaFoldDB" id="A0A1X1WX23"/>
<protein>
    <recommendedName>
        <fullName evidence="4">DUF2784 domain-containing protein</fullName>
    </recommendedName>
</protein>
<feature type="transmembrane region" description="Helical" evidence="1">
    <location>
        <begin position="6"/>
        <end position="29"/>
    </location>
</feature>
<accession>A0A1X1WX23</accession>
<gene>
    <name evidence="2" type="ORF">AWC12_04710</name>
</gene>
<evidence type="ECO:0008006" key="4">
    <source>
        <dbReference type="Google" id="ProtNLM"/>
    </source>
</evidence>
<proteinExistence type="predicted"/>
<dbReference type="EMBL" id="LQPC01000019">
    <property type="protein sequence ID" value="ORV91069.1"/>
    <property type="molecule type" value="Genomic_DNA"/>
</dbReference>
<name>A0A1X1WX23_MYCIR</name>
<feature type="transmembrane region" description="Helical" evidence="1">
    <location>
        <begin position="98"/>
        <end position="119"/>
    </location>
</feature>